<reference evidence="3" key="1">
    <citation type="journal article" date="2020" name="Nature">
        <title>Giant virus diversity and host interactions through global metagenomics.</title>
        <authorList>
            <person name="Schulz F."/>
            <person name="Roux S."/>
            <person name="Paez-Espino D."/>
            <person name="Jungbluth S."/>
            <person name="Walsh D.A."/>
            <person name="Denef V.J."/>
            <person name="McMahon K.D."/>
            <person name="Konstantinidis K.T."/>
            <person name="Eloe-Fadrosh E.A."/>
            <person name="Kyrpides N.C."/>
            <person name="Woyke T."/>
        </authorList>
    </citation>
    <scope>NUCLEOTIDE SEQUENCE</scope>
    <source>
        <strain evidence="3">GVMAG-M-3300023179-59</strain>
    </source>
</reference>
<evidence type="ECO:0000256" key="1">
    <source>
        <dbReference type="SAM" id="Coils"/>
    </source>
</evidence>
<feature type="compositionally biased region" description="Basic and acidic residues" evidence="2">
    <location>
        <begin position="410"/>
        <end position="426"/>
    </location>
</feature>
<dbReference type="EMBL" id="MN739853">
    <property type="protein sequence ID" value="QHT74640.1"/>
    <property type="molecule type" value="Genomic_DNA"/>
</dbReference>
<accession>A0A6C0H2N5</accession>
<name>A0A6C0H2N5_9ZZZZ</name>
<keyword evidence="1" id="KW-0175">Coiled coil</keyword>
<evidence type="ECO:0000313" key="3">
    <source>
        <dbReference type="EMBL" id="QHT74640.1"/>
    </source>
</evidence>
<feature type="region of interest" description="Disordered" evidence="2">
    <location>
        <begin position="393"/>
        <end position="426"/>
    </location>
</feature>
<dbReference type="AlphaFoldDB" id="A0A6C0H2N5"/>
<feature type="coiled-coil region" evidence="1">
    <location>
        <begin position="151"/>
        <end position="178"/>
    </location>
</feature>
<protein>
    <submittedName>
        <fullName evidence="3">Uncharacterized protein</fullName>
    </submittedName>
</protein>
<sequence length="449" mass="53083">MINSHAIENEMSLENTLSEFTLTKNLICTADSNSSGSMTYKEVNPSIEGENLHLQGCKPCTFCHKEYPMDNFKGMRQTITKLCIACRERSKIYDKGRNKEHRKEIARKNEAKPERKAVKAKWSENNYEKVAKRWMNYRQRQIEKLGLEEYLKKQAEQAKKWRDKNKEKQEIINENKKNSKTQNFNVYKRSAEYKNLDFEVTFDDYVKIVESNCYYCGIIQEKGFNGIDRKDQKLGYILENCVSCCKICNYMKGSLCASVFVKRIEHILTYNKKIVGRLYPDCFHNHKGCSYDAYRNRAIKKQIEFTLSENDYNNITLGCCFMCGKETDENHKNGIDRFDNNNGYEINNVNCCCGECNYMKKDYNYNAILDKFSMIYEIHKNDVMENIDDENNRVISKSNKKPKPQVIENTKIRKERQQKELKERYNNEEYKVNRSLEIAKSRKDKKETI</sequence>
<organism evidence="3">
    <name type="scientific">viral metagenome</name>
    <dbReference type="NCBI Taxonomy" id="1070528"/>
    <lineage>
        <taxon>unclassified sequences</taxon>
        <taxon>metagenomes</taxon>
        <taxon>organismal metagenomes</taxon>
    </lineage>
</organism>
<dbReference type="PROSITE" id="PS00018">
    <property type="entry name" value="EF_HAND_1"/>
    <property type="match status" value="1"/>
</dbReference>
<dbReference type="Gene3D" id="3.30.40.220">
    <property type="match status" value="2"/>
</dbReference>
<evidence type="ECO:0000256" key="2">
    <source>
        <dbReference type="SAM" id="MobiDB-lite"/>
    </source>
</evidence>
<dbReference type="InterPro" id="IPR018247">
    <property type="entry name" value="EF_Hand_1_Ca_BS"/>
</dbReference>
<proteinExistence type="predicted"/>